<evidence type="ECO:0000256" key="6">
    <source>
        <dbReference type="ARBA" id="ARBA00022723"/>
    </source>
</evidence>
<comment type="cofactor">
    <cofactor evidence="13">
        <name>Cu cation</name>
        <dbReference type="ChEBI" id="CHEBI:23378"/>
    </cofactor>
    <text evidence="13">Contains 1 topaquinone per subunit.</text>
</comment>
<evidence type="ECO:0000256" key="4">
    <source>
        <dbReference type="ARBA" id="ARBA00007983"/>
    </source>
</evidence>
<dbReference type="PROSITE" id="PS01164">
    <property type="entry name" value="COPPER_AMINE_OXID_1"/>
    <property type="match status" value="1"/>
</dbReference>
<dbReference type="GO" id="GO:0008131">
    <property type="term" value="F:primary methylamine oxidase activity"/>
    <property type="evidence" value="ECO:0007669"/>
    <property type="project" value="InterPro"/>
</dbReference>
<evidence type="ECO:0000259" key="17">
    <source>
        <dbReference type="Pfam" id="PF21994"/>
    </source>
</evidence>
<dbReference type="STRING" id="408015.SXIM_30490"/>
<dbReference type="InterPro" id="IPR054157">
    <property type="entry name" value="AGAO-like_N2"/>
</dbReference>
<evidence type="ECO:0000256" key="8">
    <source>
        <dbReference type="ARBA" id="ARBA00023002"/>
    </source>
</evidence>
<evidence type="ECO:0000313" key="18">
    <source>
        <dbReference type="EMBL" id="AKG44433.1"/>
    </source>
</evidence>
<dbReference type="InterPro" id="IPR015798">
    <property type="entry name" value="Cu_amine_oxidase_C"/>
</dbReference>
<reference evidence="18" key="1">
    <citation type="submission" date="2019-08" db="EMBL/GenBank/DDBJ databases">
        <title>Complete genome sequence of a mangrove-derived Streptomyces xiamenensis.</title>
        <authorList>
            <person name="Xu J."/>
        </authorList>
    </citation>
    <scope>NUCLEOTIDE SEQUENCE</scope>
    <source>
        <strain evidence="18">318</strain>
    </source>
</reference>
<dbReference type="KEGG" id="sxi:SXIM_30490"/>
<dbReference type="InterPro" id="IPR015802">
    <property type="entry name" value="Cu_amine_oxidase_N3"/>
</dbReference>
<evidence type="ECO:0000313" key="19">
    <source>
        <dbReference type="Proteomes" id="UP000034034"/>
    </source>
</evidence>
<proteinExistence type="inferred from homology"/>
<dbReference type="GO" id="GO:0048038">
    <property type="term" value="F:quinone binding"/>
    <property type="evidence" value="ECO:0007669"/>
    <property type="project" value="InterPro"/>
</dbReference>
<dbReference type="Pfam" id="PF02728">
    <property type="entry name" value="Cu_amine_oxidN3"/>
    <property type="match status" value="1"/>
</dbReference>
<keyword evidence="19" id="KW-1185">Reference proteome</keyword>
<dbReference type="SUPFAM" id="SSF49998">
    <property type="entry name" value="Amine oxidase catalytic domain"/>
    <property type="match status" value="1"/>
</dbReference>
<dbReference type="InterPro" id="IPR016182">
    <property type="entry name" value="Cu_amine_oxidase_N-reg"/>
</dbReference>
<evidence type="ECO:0000256" key="7">
    <source>
        <dbReference type="ARBA" id="ARBA00022772"/>
    </source>
</evidence>
<dbReference type="AlphaFoldDB" id="A0A0F7FVA5"/>
<gene>
    <name evidence="18" type="ORF">SXIM_30490</name>
</gene>
<dbReference type="InterPro" id="IPR036460">
    <property type="entry name" value="Cu_amine_oxidase_C_sf"/>
</dbReference>
<feature type="domain" description="AGAO-like N2" evidence="17">
    <location>
        <begin position="11"/>
        <end position="88"/>
    </location>
</feature>
<dbReference type="EC" id="1.4.3.-" evidence="13"/>
<comment type="cofactor">
    <cofactor evidence="3">
        <name>Zn(2+)</name>
        <dbReference type="ChEBI" id="CHEBI:29105"/>
    </cofactor>
</comment>
<dbReference type="GO" id="GO:0005507">
    <property type="term" value="F:copper ion binding"/>
    <property type="evidence" value="ECO:0007669"/>
    <property type="project" value="InterPro"/>
</dbReference>
<keyword evidence="10" id="KW-0464">Manganese</keyword>
<name>A0A0F7FVA5_9ACTN</name>
<protein>
    <recommendedName>
        <fullName evidence="13">Amine oxidase</fullName>
        <ecNumber evidence="13">1.4.3.-</ecNumber>
    </recommendedName>
</protein>
<dbReference type="HOGENOM" id="CLU_011500_3_2_11"/>
<feature type="modified residue" description="2',4',5'-topaquinone" evidence="12">
    <location>
        <position position="382"/>
    </location>
</feature>
<dbReference type="PATRIC" id="fig|408015.6.peg.3086"/>
<sequence>MSPQHPLDPLTAEEITRVGEIVRAHPVFTDRTHFSSIALAEPGKQVLKDHARGAVVPDREAQVVLYDREHRMVREARVSLTGGTVVSTVDRIGQRPRMQSADFQDVVAAIKKDPEWLAAMSRRGLTDPAVIEVHPWPPGYHDERDDYAHRRVTKALTFVRPTQDDNPFARPLEGVVVTADLDTAEVLRVEDVARVPVGEDDGRHGPRQATREGVRRLDITQPDGPSFTLDGHLLRWQNWSMRVGFNDREGLVLHRISYDDRGRRRSIIHRASLSEMWVPYGDPAPLHRNKAVFDEGEAGLGKLANSLVLGCDCLGEIRYLDGVCADWDGSPSVIENAICIHEEDTGIAWKHTGHSEGFEETTTDVRRGRRLVVSSFSTLENYDYGFFWYFHTDGSVEFEVKLTGIISTGGVPAGEVPSSGTVVAPGVYGPHHQHAFNVRLDMAVDGDLNSVVECDSRPAPLGPDNPVGNAWTVHTTHLERELGAQRVADASVARTWTIQNERVRNAHGQPVGYQLIPQSGVLPLLHPDSPMLGRARFATKHLWVTPYREGELFAAGDYPFQSPPGEGLPRYTAGDENVRDTDIVVWHTFIAHHVVRPEDWPVMPVTTASVHLRPAGFFDRNPALDLPLPRDTTSGCHPAPGAGTGADAVCHP</sequence>
<comment type="PTM">
    <text evidence="12 13">Topaquinone (TPQ) is generated by copper-dependent autoxidation of a specific tyrosyl residue.</text>
</comment>
<keyword evidence="8 13" id="KW-0560">Oxidoreductase</keyword>
<evidence type="ECO:0000259" key="15">
    <source>
        <dbReference type="Pfam" id="PF01179"/>
    </source>
</evidence>
<evidence type="ECO:0000256" key="14">
    <source>
        <dbReference type="SAM" id="MobiDB-lite"/>
    </source>
</evidence>
<dbReference type="NCBIfam" id="NF008559">
    <property type="entry name" value="PRK11504.1"/>
    <property type="match status" value="1"/>
</dbReference>
<dbReference type="PANTHER" id="PTHR10638:SF86">
    <property type="entry name" value="COPPER AMINE OXIDASE 1-RELATED"/>
    <property type="match status" value="1"/>
</dbReference>
<evidence type="ECO:0000256" key="10">
    <source>
        <dbReference type="ARBA" id="ARBA00023211"/>
    </source>
</evidence>
<dbReference type="Gene3D" id="3.10.450.40">
    <property type="match status" value="2"/>
</dbReference>
<dbReference type="EMBL" id="CP009922">
    <property type="protein sequence ID" value="AKG44433.1"/>
    <property type="molecule type" value="Genomic_DNA"/>
</dbReference>
<dbReference type="GO" id="GO:0009308">
    <property type="term" value="P:amine metabolic process"/>
    <property type="evidence" value="ECO:0007669"/>
    <property type="project" value="UniProtKB-UniRule"/>
</dbReference>
<accession>A0A0F7FVA5</accession>
<keyword evidence="9 13" id="KW-0186">Copper</keyword>
<feature type="region of interest" description="Disordered" evidence="14">
    <location>
        <begin position="633"/>
        <end position="652"/>
    </location>
</feature>
<evidence type="ECO:0000256" key="11">
    <source>
        <dbReference type="PIRSR" id="PIRSR600269-50"/>
    </source>
</evidence>
<keyword evidence="7 11" id="KW-0801">TPQ</keyword>
<evidence type="ECO:0000256" key="9">
    <source>
        <dbReference type="ARBA" id="ARBA00023008"/>
    </source>
</evidence>
<dbReference type="Pfam" id="PF01179">
    <property type="entry name" value="Cu_amine_oxid"/>
    <property type="match status" value="1"/>
</dbReference>
<dbReference type="SUPFAM" id="SSF54416">
    <property type="entry name" value="Amine oxidase N-terminal region"/>
    <property type="match status" value="2"/>
</dbReference>
<evidence type="ECO:0000256" key="1">
    <source>
        <dbReference type="ARBA" id="ARBA00001935"/>
    </source>
</evidence>
<feature type="active site" description="Schiff-base intermediate with substrate; via topaquinone" evidence="11">
    <location>
        <position position="382"/>
    </location>
</feature>
<evidence type="ECO:0000256" key="12">
    <source>
        <dbReference type="PIRSR" id="PIRSR600269-51"/>
    </source>
</evidence>
<comment type="subunit">
    <text evidence="5">Homodimer.</text>
</comment>
<comment type="similarity">
    <text evidence="4 13">Belongs to the copper/topaquinone oxidase family.</text>
</comment>
<evidence type="ECO:0000256" key="13">
    <source>
        <dbReference type="RuleBase" id="RU000672"/>
    </source>
</evidence>
<dbReference type="PANTHER" id="PTHR10638">
    <property type="entry name" value="COPPER AMINE OXIDASE"/>
    <property type="match status" value="1"/>
</dbReference>
<evidence type="ECO:0000256" key="2">
    <source>
        <dbReference type="ARBA" id="ARBA00001936"/>
    </source>
</evidence>
<feature type="domain" description="Copper amine oxidase catalytic" evidence="15">
    <location>
        <begin position="218"/>
        <end position="624"/>
    </location>
</feature>
<dbReference type="Gene3D" id="2.70.98.20">
    <property type="entry name" value="Copper amine oxidase, catalytic domain"/>
    <property type="match status" value="1"/>
</dbReference>
<comment type="cofactor">
    <cofactor evidence="1">
        <name>Cu cation</name>
        <dbReference type="ChEBI" id="CHEBI:23378"/>
    </cofactor>
</comment>
<dbReference type="Pfam" id="PF21994">
    <property type="entry name" value="AGAO-like_N2"/>
    <property type="match status" value="1"/>
</dbReference>
<dbReference type="RefSeq" id="WP_030729837.1">
    <property type="nucleotide sequence ID" value="NZ_CP009922.3"/>
</dbReference>
<dbReference type="InterPro" id="IPR049948">
    <property type="entry name" value="Cu_Am_ox_TPQ-bd"/>
</dbReference>
<feature type="active site" description="Proton acceptor" evidence="11">
    <location>
        <position position="294"/>
    </location>
</feature>
<dbReference type="Proteomes" id="UP000034034">
    <property type="component" value="Chromosome"/>
</dbReference>
<evidence type="ECO:0000256" key="3">
    <source>
        <dbReference type="ARBA" id="ARBA00001947"/>
    </source>
</evidence>
<evidence type="ECO:0000259" key="16">
    <source>
        <dbReference type="Pfam" id="PF02728"/>
    </source>
</evidence>
<feature type="domain" description="Copper amine oxidase N3-terminal" evidence="16">
    <location>
        <begin position="96"/>
        <end position="194"/>
    </location>
</feature>
<comment type="cofactor">
    <cofactor evidence="2">
        <name>Mn(2+)</name>
        <dbReference type="ChEBI" id="CHEBI:29035"/>
    </cofactor>
</comment>
<dbReference type="InterPro" id="IPR000269">
    <property type="entry name" value="Cu_amine_oxidase"/>
</dbReference>
<keyword evidence="6 13" id="KW-0479">Metal-binding</keyword>
<organism evidence="18 19">
    <name type="scientific">Streptomyces xiamenensis</name>
    <dbReference type="NCBI Taxonomy" id="408015"/>
    <lineage>
        <taxon>Bacteria</taxon>
        <taxon>Bacillati</taxon>
        <taxon>Actinomycetota</taxon>
        <taxon>Actinomycetes</taxon>
        <taxon>Kitasatosporales</taxon>
        <taxon>Streptomycetaceae</taxon>
        <taxon>Streptomyces</taxon>
    </lineage>
</organism>
<evidence type="ECO:0000256" key="5">
    <source>
        <dbReference type="ARBA" id="ARBA00011738"/>
    </source>
</evidence>